<evidence type="ECO:0000313" key="3">
    <source>
        <dbReference type="Proteomes" id="UP000638188"/>
    </source>
</evidence>
<evidence type="ECO:0000313" key="2">
    <source>
        <dbReference type="EMBL" id="GGD04518.1"/>
    </source>
</evidence>
<feature type="chain" id="PRO_5045472498" evidence="1">
    <location>
        <begin position="26"/>
        <end position="129"/>
    </location>
</feature>
<organism evidence="2 3">
    <name type="scientific">Halopseudomonas salina</name>
    <dbReference type="NCBI Taxonomy" id="1323744"/>
    <lineage>
        <taxon>Bacteria</taxon>
        <taxon>Pseudomonadati</taxon>
        <taxon>Pseudomonadota</taxon>
        <taxon>Gammaproteobacteria</taxon>
        <taxon>Pseudomonadales</taxon>
        <taxon>Pseudomonadaceae</taxon>
        <taxon>Halopseudomonas</taxon>
    </lineage>
</organism>
<protein>
    <submittedName>
        <fullName evidence="2">Uncharacterized protein</fullName>
    </submittedName>
</protein>
<feature type="signal peptide" evidence="1">
    <location>
        <begin position="1"/>
        <end position="25"/>
    </location>
</feature>
<comment type="caution">
    <text evidence="2">The sequence shown here is derived from an EMBL/GenBank/DDBJ whole genome shotgun (WGS) entry which is preliminary data.</text>
</comment>
<keyword evidence="1" id="KW-0732">Signal</keyword>
<reference evidence="3" key="1">
    <citation type="journal article" date="2019" name="Int. J. Syst. Evol. Microbiol.">
        <title>The Global Catalogue of Microorganisms (GCM) 10K type strain sequencing project: providing services to taxonomists for standard genome sequencing and annotation.</title>
        <authorList>
            <consortium name="The Broad Institute Genomics Platform"/>
            <consortium name="The Broad Institute Genome Sequencing Center for Infectious Disease"/>
            <person name="Wu L."/>
            <person name="Ma J."/>
        </authorList>
    </citation>
    <scope>NUCLEOTIDE SEQUENCE [LARGE SCALE GENOMIC DNA]</scope>
    <source>
        <strain evidence="3">CGMCC 1.12482</strain>
    </source>
</reference>
<evidence type="ECO:0000256" key="1">
    <source>
        <dbReference type="SAM" id="SignalP"/>
    </source>
</evidence>
<proteinExistence type="predicted"/>
<name>A0ABQ1PUS9_9GAMM</name>
<dbReference type="PROSITE" id="PS51257">
    <property type="entry name" value="PROKAR_LIPOPROTEIN"/>
    <property type="match status" value="1"/>
</dbReference>
<gene>
    <name evidence="2" type="ORF">GCM10007418_24490</name>
</gene>
<dbReference type="Proteomes" id="UP000638188">
    <property type="component" value="Unassembled WGS sequence"/>
</dbReference>
<dbReference type="EMBL" id="BMFF01000004">
    <property type="protein sequence ID" value="GGD04518.1"/>
    <property type="molecule type" value="Genomic_DNA"/>
</dbReference>
<sequence>MLRSISVIILMSTFLISGCSTLADAQAAKGQGTTKVYEKDFDTVWQSTKEVVISSKLDLVSANKTEGKILAQRSMTAFSYGENVAIFVEPIQRNTKTRVEIVNKKTVAANLTAANWEVALFRALDQKLK</sequence>
<accession>A0ABQ1PUS9</accession>
<keyword evidence="3" id="KW-1185">Reference proteome</keyword>
<dbReference type="RefSeq" id="WP_150279422.1">
    <property type="nucleotide sequence ID" value="NZ_BMFF01000004.1"/>
</dbReference>